<dbReference type="Proteomes" id="UP000184334">
    <property type="component" value="Unassembled WGS sequence"/>
</dbReference>
<sequence>MIAKKGDWVQIYFIGLTPEQRADNLPEDTKQVPLEIRIKGFLLEDEAKIGDKVKIETPVGREVEGELEEIYPEYKHNFGKPVIELIQIGKQLREMIEGDQE</sequence>
<accession>A0A1M4ZAV4</accession>
<comment type="caution">
    <text evidence="1">The sequence shown here is derived from an EMBL/GenBank/DDBJ whole genome shotgun (WGS) entry which is preliminary data.</text>
</comment>
<dbReference type="STRING" id="1122195.SAMN02745164_01881"/>
<reference evidence="1" key="1">
    <citation type="submission" date="2016-11" db="EMBL/GenBank/DDBJ databases">
        <authorList>
            <person name="Varghese N."/>
            <person name="Submissions S."/>
        </authorList>
    </citation>
    <scope>NUCLEOTIDE SEQUENCE [LARGE SCALE GENOMIC DNA]</scope>
    <source>
        <strain evidence="1">DSM 16785</strain>
    </source>
</reference>
<dbReference type="InterPro" id="IPR047755">
    <property type="entry name" value="OrtA"/>
</dbReference>
<gene>
    <name evidence="1" type="ORF">SAMN02745164_01881</name>
</gene>
<evidence type="ECO:0008006" key="3">
    <source>
        <dbReference type="Google" id="ProtNLM"/>
    </source>
</evidence>
<dbReference type="NCBIfam" id="NF040739">
    <property type="entry name" value="ornith_OrtA"/>
    <property type="match status" value="1"/>
</dbReference>
<protein>
    <recommendedName>
        <fullName evidence="3">2-amino-4-ketopentanoate thiolase subunit alpha</fullName>
    </recommendedName>
</protein>
<dbReference type="EMBL" id="FQUI01000039">
    <property type="protein sequence ID" value="SHF14706.1"/>
    <property type="molecule type" value="Genomic_DNA"/>
</dbReference>
<dbReference type="RefSeq" id="WP_072865717.1">
    <property type="nucleotide sequence ID" value="NZ_FQUI01000039.1"/>
</dbReference>
<proteinExistence type="predicted"/>
<evidence type="ECO:0000313" key="2">
    <source>
        <dbReference type="Proteomes" id="UP000184334"/>
    </source>
</evidence>
<keyword evidence="2" id="KW-1185">Reference proteome</keyword>
<dbReference type="Pfam" id="PF22010">
    <property type="entry name" value="OrtA"/>
    <property type="match status" value="1"/>
</dbReference>
<organism evidence="1 2">
    <name type="scientific">Marinitoga hydrogenitolerans (strain DSM 16785 / JCM 12826 / AT1271)</name>
    <dbReference type="NCBI Taxonomy" id="1122195"/>
    <lineage>
        <taxon>Bacteria</taxon>
        <taxon>Thermotogati</taxon>
        <taxon>Thermotogota</taxon>
        <taxon>Thermotogae</taxon>
        <taxon>Petrotogales</taxon>
        <taxon>Petrotogaceae</taxon>
        <taxon>Marinitoga</taxon>
    </lineage>
</organism>
<dbReference type="OrthoDB" id="3712030at2"/>
<dbReference type="AlphaFoldDB" id="A0A1M4ZAV4"/>
<name>A0A1M4ZAV4_MARH1</name>
<evidence type="ECO:0000313" key="1">
    <source>
        <dbReference type="EMBL" id="SHF14706.1"/>
    </source>
</evidence>